<dbReference type="Proteomes" id="UP000192761">
    <property type="component" value="Unassembled WGS sequence"/>
</dbReference>
<evidence type="ECO:0000313" key="1">
    <source>
        <dbReference type="EMBL" id="SMC29308.1"/>
    </source>
</evidence>
<accession>A0A1W1Y0M6</accession>
<evidence type="ECO:0000313" key="2">
    <source>
        <dbReference type="Proteomes" id="UP000192761"/>
    </source>
</evidence>
<protein>
    <recommendedName>
        <fullName evidence="3">Peptidase MA superfamily protein</fullName>
    </recommendedName>
</protein>
<dbReference type="EMBL" id="FWXD01000033">
    <property type="protein sequence ID" value="SMC29308.1"/>
    <property type="molecule type" value="Genomic_DNA"/>
</dbReference>
<reference evidence="1 2" key="1">
    <citation type="submission" date="2017-04" db="EMBL/GenBank/DDBJ databases">
        <authorList>
            <person name="Afonso C.L."/>
            <person name="Miller P.J."/>
            <person name="Scott M.A."/>
            <person name="Spackman E."/>
            <person name="Goraichik I."/>
            <person name="Dimitrov K.M."/>
            <person name="Suarez D.L."/>
            <person name="Swayne D.E."/>
        </authorList>
    </citation>
    <scope>NUCLEOTIDE SEQUENCE [LARGE SCALE GENOMIC DNA]</scope>
    <source>
        <strain evidence="1 2">DSM 23236</strain>
    </source>
</reference>
<dbReference type="RefSeq" id="WP_139798978.1">
    <property type="nucleotide sequence ID" value="NZ_FWXD01000033.1"/>
</dbReference>
<proteinExistence type="predicted"/>
<evidence type="ECO:0008006" key="3">
    <source>
        <dbReference type="Google" id="ProtNLM"/>
    </source>
</evidence>
<organism evidence="1 2">
    <name type="scientific">Andreprevotia lacus DSM 23236</name>
    <dbReference type="NCBI Taxonomy" id="1121001"/>
    <lineage>
        <taxon>Bacteria</taxon>
        <taxon>Pseudomonadati</taxon>
        <taxon>Pseudomonadota</taxon>
        <taxon>Betaproteobacteria</taxon>
        <taxon>Neisseriales</taxon>
        <taxon>Chitinibacteraceae</taxon>
        <taxon>Andreprevotia</taxon>
    </lineage>
</organism>
<dbReference type="OrthoDB" id="256673at2"/>
<name>A0A1W1Y0M6_9NEIS</name>
<sequence>MGLLALFKRKPPASAPQPPQLTLPPDVLPIYGDELGFPRPDWRHFQGWLAGQPLAEQAAWYGAANHHWLSEWQALAGGSMAIASSPRFLLFYPQGLPERTSAYFDVLESLTTRLLQLLPGLAEPPSGQMSVLVFGSPADYHDYSAYYYPDFGAYGLSGGMFLYEGAGHIALPYHGFHVVEPVLAHELTHAMLRKRRLPRWLDEGLAVTFEQLCYPVRPQQTPFEQQRSHQALWTAETIQRFWSGESFSAPDEYQSHSYELAQVLVGGLSRERARFLAFAGDARRADAGASACQTHLGVSLSEAVAAYLGEGDWGPRTASN</sequence>
<dbReference type="AlphaFoldDB" id="A0A1W1Y0M6"/>
<dbReference type="STRING" id="1121001.SAMN02745857_03754"/>
<keyword evidence="2" id="KW-1185">Reference proteome</keyword>
<gene>
    <name evidence="1" type="ORF">SAMN02745857_03754</name>
</gene>